<accession>A0A229RB23</accession>
<dbReference type="EMBL" id="NMQU01000140">
    <property type="protein sequence ID" value="OXM43785.1"/>
    <property type="molecule type" value="Genomic_DNA"/>
</dbReference>
<sequence>MRTSPRRPGRRTAGDAAPQLADQALHITSAVQLIGYRHVIGTLWAVDDGSARTIAVTFYSRLLSDSGSLDTTISASALQAAVVDVRDSMPGVPSHWAGHVHVGH</sequence>
<evidence type="ECO:0000313" key="2">
    <source>
        <dbReference type="EMBL" id="OXM43785.1"/>
    </source>
</evidence>
<organism evidence="2 3">
    <name type="scientific">Amycolatopsis alba DSM 44262</name>
    <dbReference type="NCBI Taxonomy" id="1125972"/>
    <lineage>
        <taxon>Bacteria</taxon>
        <taxon>Bacillati</taxon>
        <taxon>Actinomycetota</taxon>
        <taxon>Actinomycetes</taxon>
        <taxon>Pseudonocardiales</taxon>
        <taxon>Pseudonocardiaceae</taxon>
        <taxon>Amycolatopsis</taxon>
    </lineage>
</organism>
<protein>
    <submittedName>
        <fullName evidence="2">CHAT domain-containing protein</fullName>
    </submittedName>
</protein>
<keyword evidence="3" id="KW-1185">Reference proteome</keyword>
<comment type="caution">
    <text evidence="2">The sequence shown here is derived from an EMBL/GenBank/DDBJ whole genome shotgun (WGS) entry which is preliminary data.</text>
</comment>
<evidence type="ECO:0000313" key="3">
    <source>
        <dbReference type="Proteomes" id="UP000215563"/>
    </source>
</evidence>
<dbReference type="AlphaFoldDB" id="A0A229RB23"/>
<proteinExistence type="predicted"/>
<dbReference type="RefSeq" id="WP_084702295.1">
    <property type="nucleotide sequence ID" value="NZ_KB913032.1"/>
</dbReference>
<name>A0A229RB23_AMYAL</name>
<dbReference type="Proteomes" id="UP000215563">
    <property type="component" value="Unassembled WGS sequence"/>
</dbReference>
<evidence type="ECO:0000259" key="1">
    <source>
        <dbReference type="Pfam" id="PF12770"/>
    </source>
</evidence>
<dbReference type="OrthoDB" id="3206999at2"/>
<reference evidence="2 3" key="1">
    <citation type="submission" date="2017-07" db="EMBL/GenBank/DDBJ databases">
        <title>Amycolatopsis alba DSM 44262 Genome sequencing and assembly.</title>
        <authorList>
            <person name="Kaur N."/>
            <person name="Mayilraj S."/>
        </authorList>
    </citation>
    <scope>NUCLEOTIDE SEQUENCE [LARGE SCALE GENOMIC DNA]</scope>
    <source>
        <strain evidence="2 3">DSM 44262</strain>
    </source>
</reference>
<gene>
    <name evidence="2" type="ORF">CFP75_37050</name>
</gene>
<dbReference type="Pfam" id="PF12770">
    <property type="entry name" value="CHAT"/>
    <property type="match status" value="1"/>
</dbReference>
<feature type="domain" description="CHAT" evidence="1">
    <location>
        <begin position="20"/>
        <end position="103"/>
    </location>
</feature>
<dbReference type="InterPro" id="IPR024983">
    <property type="entry name" value="CHAT_dom"/>
</dbReference>